<protein>
    <submittedName>
        <fullName evidence="2">Uncharacterized protein</fullName>
    </submittedName>
</protein>
<accession>A0ABU6TJP0</accession>
<sequence>MKAGSGAYREDSLNRRGEKMSHRRLGFCRGGSLQPVLAINEDSNGDADWEEEPEQKQGTTQRSRGEAAGGAKKRRWTTLRISLLNTTTRNEGGAEHTRVRERSSEFETNYEFSDDNEDEDNANDLVVQAAMRTIIHNDSFGIPPFMRVLDLNAMCAPRFPENELYFEGISDIGYE</sequence>
<name>A0ABU6TJP0_9FABA</name>
<feature type="region of interest" description="Disordered" evidence="1">
    <location>
        <begin position="1"/>
        <end position="119"/>
    </location>
</feature>
<feature type="compositionally biased region" description="Polar residues" evidence="1">
    <location>
        <begin position="79"/>
        <end position="90"/>
    </location>
</feature>
<feature type="compositionally biased region" description="Acidic residues" evidence="1">
    <location>
        <begin position="43"/>
        <end position="53"/>
    </location>
</feature>
<feature type="compositionally biased region" description="Basic and acidic residues" evidence="1">
    <location>
        <begin position="8"/>
        <end position="20"/>
    </location>
</feature>
<organism evidence="2 3">
    <name type="scientific">Stylosanthes scabra</name>
    <dbReference type="NCBI Taxonomy" id="79078"/>
    <lineage>
        <taxon>Eukaryota</taxon>
        <taxon>Viridiplantae</taxon>
        <taxon>Streptophyta</taxon>
        <taxon>Embryophyta</taxon>
        <taxon>Tracheophyta</taxon>
        <taxon>Spermatophyta</taxon>
        <taxon>Magnoliopsida</taxon>
        <taxon>eudicotyledons</taxon>
        <taxon>Gunneridae</taxon>
        <taxon>Pentapetalae</taxon>
        <taxon>rosids</taxon>
        <taxon>fabids</taxon>
        <taxon>Fabales</taxon>
        <taxon>Fabaceae</taxon>
        <taxon>Papilionoideae</taxon>
        <taxon>50 kb inversion clade</taxon>
        <taxon>dalbergioids sensu lato</taxon>
        <taxon>Dalbergieae</taxon>
        <taxon>Pterocarpus clade</taxon>
        <taxon>Stylosanthes</taxon>
    </lineage>
</organism>
<evidence type="ECO:0000313" key="3">
    <source>
        <dbReference type="Proteomes" id="UP001341840"/>
    </source>
</evidence>
<dbReference type="EMBL" id="JASCZI010091066">
    <property type="protein sequence ID" value="MED6148782.1"/>
    <property type="molecule type" value="Genomic_DNA"/>
</dbReference>
<proteinExistence type="predicted"/>
<comment type="caution">
    <text evidence="2">The sequence shown here is derived from an EMBL/GenBank/DDBJ whole genome shotgun (WGS) entry which is preliminary data.</text>
</comment>
<evidence type="ECO:0000313" key="2">
    <source>
        <dbReference type="EMBL" id="MED6148782.1"/>
    </source>
</evidence>
<reference evidence="2 3" key="1">
    <citation type="journal article" date="2023" name="Plants (Basel)">
        <title>Bridging the Gap: Combining Genomics and Transcriptomics Approaches to Understand Stylosanthes scabra, an Orphan Legume from the Brazilian Caatinga.</title>
        <authorList>
            <person name="Ferreira-Neto J.R.C."/>
            <person name="da Silva M.D."/>
            <person name="Binneck E."/>
            <person name="de Melo N.F."/>
            <person name="da Silva R.H."/>
            <person name="de Melo A.L.T.M."/>
            <person name="Pandolfi V."/>
            <person name="Bustamante F.O."/>
            <person name="Brasileiro-Vidal A.C."/>
            <person name="Benko-Iseppon A.M."/>
        </authorList>
    </citation>
    <scope>NUCLEOTIDE SEQUENCE [LARGE SCALE GENOMIC DNA]</scope>
    <source>
        <tissue evidence="2">Leaves</tissue>
    </source>
</reference>
<evidence type="ECO:0000256" key="1">
    <source>
        <dbReference type="SAM" id="MobiDB-lite"/>
    </source>
</evidence>
<gene>
    <name evidence="2" type="ORF">PIB30_056137</name>
</gene>
<feature type="compositionally biased region" description="Basic and acidic residues" evidence="1">
    <location>
        <begin position="92"/>
        <end position="105"/>
    </location>
</feature>
<dbReference type="Proteomes" id="UP001341840">
    <property type="component" value="Unassembled WGS sequence"/>
</dbReference>
<keyword evidence="3" id="KW-1185">Reference proteome</keyword>